<dbReference type="FunFam" id="3.90.215.10:FF:000001">
    <property type="entry name" value="Tenascin isoform 1"/>
    <property type="match status" value="1"/>
</dbReference>
<dbReference type="GO" id="GO:0007596">
    <property type="term" value="P:blood coagulation"/>
    <property type="evidence" value="ECO:0007669"/>
    <property type="project" value="InterPro"/>
</dbReference>
<keyword evidence="3 7" id="KW-0732">Signal</keyword>
<evidence type="ECO:0000313" key="10">
    <source>
        <dbReference type="Proteomes" id="UP000031443"/>
    </source>
</evidence>
<comment type="subcellular location">
    <subcellularLocation>
        <location evidence="1">Secreted</location>
    </subcellularLocation>
</comment>
<dbReference type="SUPFAM" id="SSF56496">
    <property type="entry name" value="Fibrinogen C-terminal domain-like"/>
    <property type="match status" value="1"/>
</dbReference>
<protein>
    <submittedName>
        <fullName evidence="9">Angiopoietin-related protein 7</fullName>
    </submittedName>
</protein>
<name>M7BUK4_CHEMY</name>
<evidence type="ECO:0000259" key="8">
    <source>
        <dbReference type="PROSITE" id="PS51406"/>
    </source>
</evidence>
<keyword evidence="4" id="KW-0175">Coiled coil</keyword>
<organism evidence="9 10">
    <name type="scientific">Chelonia mydas</name>
    <name type="common">Green sea-turtle</name>
    <name type="synonym">Chelonia agassizi</name>
    <dbReference type="NCBI Taxonomy" id="8469"/>
    <lineage>
        <taxon>Eukaryota</taxon>
        <taxon>Metazoa</taxon>
        <taxon>Chordata</taxon>
        <taxon>Craniata</taxon>
        <taxon>Vertebrata</taxon>
        <taxon>Euteleostomi</taxon>
        <taxon>Archelosauria</taxon>
        <taxon>Testudinata</taxon>
        <taxon>Testudines</taxon>
        <taxon>Cryptodira</taxon>
        <taxon>Durocryptodira</taxon>
        <taxon>Americhelydia</taxon>
        <taxon>Chelonioidea</taxon>
        <taxon>Cheloniidae</taxon>
        <taxon>Chelonia</taxon>
    </lineage>
</organism>
<gene>
    <name evidence="9" type="ORF">UY3_01234</name>
</gene>
<evidence type="ECO:0000256" key="1">
    <source>
        <dbReference type="ARBA" id="ARBA00004613"/>
    </source>
</evidence>
<dbReference type="PANTHER" id="PTHR47221:SF6">
    <property type="entry name" value="FIBRINOGEN ALPHA CHAIN"/>
    <property type="match status" value="1"/>
</dbReference>
<dbReference type="Gene3D" id="3.90.215.10">
    <property type="entry name" value="Gamma Fibrinogen, chain A, domain 1"/>
    <property type="match status" value="1"/>
</dbReference>
<accession>M7BUK4</accession>
<dbReference type="eggNOG" id="KOG2579">
    <property type="taxonomic scope" value="Eukaryota"/>
</dbReference>
<feature type="chain" id="PRO_5004080328" evidence="7">
    <location>
        <begin position="21"/>
        <end position="346"/>
    </location>
</feature>
<keyword evidence="10" id="KW-1185">Reference proteome</keyword>
<dbReference type="AlphaFoldDB" id="M7BUK4"/>
<evidence type="ECO:0000256" key="4">
    <source>
        <dbReference type="ARBA" id="ARBA00023054"/>
    </source>
</evidence>
<dbReference type="EMBL" id="KB489737">
    <property type="protein sequence ID" value="EMP41526.1"/>
    <property type="molecule type" value="Genomic_DNA"/>
</dbReference>
<evidence type="ECO:0000256" key="7">
    <source>
        <dbReference type="SAM" id="SignalP"/>
    </source>
</evidence>
<feature type="non-terminal residue" evidence="9">
    <location>
        <position position="1"/>
    </location>
</feature>
<dbReference type="GO" id="GO:0005576">
    <property type="term" value="C:extracellular region"/>
    <property type="evidence" value="ECO:0007669"/>
    <property type="project" value="UniProtKB-SubCell"/>
</dbReference>
<dbReference type="InterPro" id="IPR037579">
    <property type="entry name" value="FIB_ANG-like"/>
</dbReference>
<dbReference type="Proteomes" id="UP000031443">
    <property type="component" value="Unassembled WGS sequence"/>
</dbReference>
<dbReference type="PROSITE" id="PS51406">
    <property type="entry name" value="FIBRINOGEN_C_2"/>
    <property type="match status" value="1"/>
</dbReference>
<dbReference type="InterPro" id="IPR014716">
    <property type="entry name" value="Fibrinogen_a/b/g_C_1"/>
</dbReference>
<dbReference type="NCBIfam" id="NF040941">
    <property type="entry name" value="GGGWT_bact"/>
    <property type="match status" value="1"/>
</dbReference>
<keyword evidence="6" id="KW-0325">Glycoprotein</keyword>
<evidence type="ECO:0000256" key="2">
    <source>
        <dbReference type="ARBA" id="ARBA00022525"/>
    </source>
</evidence>
<dbReference type="STRING" id="8469.M7BUK4"/>
<keyword evidence="2" id="KW-0964">Secreted</keyword>
<dbReference type="Pfam" id="PF00147">
    <property type="entry name" value="Fibrinogen_C"/>
    <property type="match status" value="1"/>
</dbReference>
<keyword evidence="5" id="KW-1015">Disulfide bond</keyword>
<dbReference type="SMART" id="SM00186">
    <property type="entry name" value="FBG"/>
    <property type="match status" value="1"/>
</dbReference>
<proteinExistence type="predicted"/>
<dbReference type="InterPro" id="IPR002181">
    <property type="entry name" value="Fibrinogen_a/b/g_C_dom"/>
</dbReference>
<evidence type="ECO:0000313" key="9">
    <source>
        <dbReference type="EMBL" id="EMP41526.1"/>
    </source>
</evidence>
<dbReference type="CDD" id="cd00087">
    <property type="entry name" value="FReD"/>
    <property type="match status" value="1"/>
</dbReference>
<evidence type="ECO:0000256" key="3">
    <source>
        <dbReference type="ARBA" id="ARBA00022729"/>
    </source>
</evidence>
<reference evidence="10" key="1">
    <citation type="journal article" date="2013" name="Nat. Genet.">
        <title>The draft genomes of soft-shell turtle and green sea turtle yield insights into the development and evolution of the turtle-specific body plan.</title>
        <authorList>
            <person name="Wang Z."/>
            <person name="Pascual-Anaya J."/>
            <person name="Zadissa A."/>
            <person name="Li W."/>
            <person name="Niimura Y."/>
            <person name="Huang Z."/>
            <person name="Li C."/>
            <person name="White S."/>
            <person name="Xiong Z."/>
            <person name="Fang D."/>
            <person name="Wang B."/>
            <person name="Ming Y."/>
            <person name="Chen Y."/>
            <person name="Zheng Y."/>
            <person name="Kuraku S."/>
            <person name="Pignatelli M."/>
            <person name="Herrero J."/>
            <person name="Beal K."/>
            <person name="Nozawa M."/>
            <person name="Li Q."/>
            <person name="Wang J."/>
            <person name="Zhang H."/>
            <person name="Yu L."/>
            <person name="Shigenobu S."/>
            <person name="Wang J."/>
            <person name="Liu J."/>
            <person name="Flicek P."/>
            <person name="Searle S."/>
            <person name="Wang J."/>
            <person name="Kuratani S."/>
            <person name="Yin Y."/>
            <person name="Aken B."/>
            <person name="Zhang G."/>
            <person name="Irie N."/>
        </authorList>
    </citation>
    <scope>NUCLEOTIDE SEQUENCE [LARGE SCALE GENOMIC DNA]</scope>
</reference>
<sequence length="346" mass="40159">MPVKVTMQLAWLCVITLSLAIYPAWLQKPPKRRTTNGNTQLKMMGCCNEMKELKLQIANLSTMLGALSKKQEDDWVNVVMQVMELEGSTKQMESRLIHAESKYSEINSQIDIMQLQAAQMVTQTSADAVYDCSSLYQKNYRISGVYKLPPDEFLGSPELEVHCDMETDGGGWTIIQRRKVGLISFNRDWKQYKEGFGNIRGDFWLGNENIYRLSRRPTMLRVELEDWEGNIRYAQYNHFTLSNELNSYRLFLGNYTGNTGHDSLRYHNNTAFSTKDKDNDKCVDHCAKFRKGGYWYNCCTDSNLNGVYYRKGENTKNTDGITWYGWHGSTYSLKRVEMKIRPEDFK</sequence>
<feature type="domain" description="Fibrinogen C-terminal" evidence="8">
    <location>
        <begin position="123"/>
        <end position="344"/>
    </location>
</feature>
<dbReference type="InterPro" id="IPR036056">
    <property type="entry name" value="Fibrinogen-like_C"/>
</dbReference>
<dbReference type="PANTHER" id="PTHR47221">
    <property type="entry name" value="FIBRINOGEN ALPHA CHAIN"/>
    <property type="match status" value="1"/>
</dbReference>
<evidence type="ECO:0000256" key="6">
    <source>
        <dbReference type="ARBA" id="ARBA00023180"/>
    </source>
</evidence>
<feature type="signal peptide" evidence="7">
    <location>
        <begin position="1"/>
        <end position="20"/>
    </location>
</feature>
<evidence type="ECO:0000256" key="5">
    <source>
        <dbReference type="ARBA" id="ARBA00023157"/>
    </source>
</evidence>